<dbReference type="InterPro" id="IPR039891">
    <property type="entry name" value="VWA8"/>
</dbReference>
<dbReference type="PANTHER" id="PTHR21610:SF9">
    <property type="entry name" value="VON WILLEBRAND FACTOR A DOMAIN-CONTAINING PROTEIN 8"/>
    <property type="match status" value="1"/>
</dbReference>
<evidence type="ECO:0000313" key="1">
    <source>
        <dbReference type="EMBL" id="MBY08930.1"/>
    </source>
</evidence>
<dbReference type="AlphaFoldDB" id="A0A2R5LHD0"/>
<organism evidence="1">
    <name type="scientific">Ornithodoros turicata</name>
    <dbReference type="NCBI Taxonomy" id="34597"/>
    <lineage>
        <taxon>Eukaryota</taxon>
        <taxon>Metazoa</taxon>
        <taxon>Ecdysozoa</taxon>
        <taxon>Arthropoda</taxon>
        <taxon>Chelicerata</taxon>
        <taxon>Arachnida</taxon>
        <taxon>Acari</taxon>
        <taxon>Parasitiformes</taxon>
        <taxon>Ixodida</taxon>
        <taxon>Ixodoidea</taxon>
        <taxon>Argasidae</taxon>
        <taxon>Ornithodorinae</taxon>
        <taxon>Ornithodoros</taxon>
    </lineage>
</organism>
<dbReference type="EMBL" id="GGLE01004804">
    <property type="protein sequence ID" value="MBY08930.1"/>
    <property type="molecule type" value="Transcribed_RNA"/>
</dbReference>
<dbReference type="GO" id="GO:0032991">
    <property type="term" value="C:protein-containing complex"/>
    <property type="evidence" value="ECO:0007669"/>
    <property type="project" value="UniProtKB-ARBA"/>
</dbReference>
<dbReference type="SUPFAM" id="SSF53300">
    <property type="entry name" value="vWA-like"/>
    <property type="match status" value="1"/>
</dbReference>
<reference evidence="1" key="1">
    <citation type="submission" date="2018-03" db="EMBL/GenBank/DDBJ databases">
        <title>The relapsing fever spirochete Borrelia turicatae persists in the highly oxidative environment of its soft-bodied tick vector.</title>
        <authorList>
            <person name="Bourret T.J."/>
            <person name="Boyle W.K."/>
            <person name="Valenzuela J.G."/>
            <person name="Oliveira F."/>
            <person name="Lopez J.E."/>
        </authorList>
    </citation>
    <scope>NUCLEOTIDE SEQUENCE</scope>
    <source>
        <strain evidence="1">Kansas strain/isolate</strain>
        <tissue evidence="1">Salivary glands</tissue>
    </source>
</reference>
<protein>
    <submittedName>
        <fullName evidence="1">Putative aaa atpase</fullName>
    </submittedName>
</protein>
<name>A0A2R5LHD0_9ACAR</name>
<accession>A0A2R5LHD0</accession>
<dbReference type="PANTHER" id="PTHR21610">
    <property type="entry name" value="VON WILLEBRAND FACTOR A DOMAIN-CONTAINING PROTEIN 8"/>
    <property type="match status" value="1"/>
</dbReference>
<sequence>MEAVLMAMEALQGFQNKFVYDILGHSGEESHLEFVKADRPPVNDKERLKVLQEMHAHSQFCLSGDNTLAATQEAIDTVVQDDCEEHFVIVLSDANLDRYAISPKKFADILTSNPEVDAFAVFIGSLGDQAVRLQRRLPSGRTFVCMDTADLPQILQQIFTSSLLRSAS</sequence>
<proteinExistence type="predicted"/>
<dbReference type="GO" id="GO:0005737">
    <property type="term" value="C:cytoplasm"/>
    <property type="evidence" value="ECO:0007669"/>
    <property type="project" value="TreeGrafter"/>
</dbReference>
<dbReference type="InterPro" id="IPR036465">
    <property type="entry name" value="vWFA_dom_sf"/>
</dbReference>